<dbReference type="Gene3D" id="3.50.70.10">
    <property type="match status" value="1"/>
</dbReference>
<dbReference type="Pfam" id="PF16036">
    <property type="entry name" value="Chalcone_3"/>
    <property type="match status" value="1"/>
</dbReference>
<name>A0A011PL75_9PROT</name>
<dbReference type="Proteomes" id="UP000021816">
    <property type="component" value="Unassembled WGS sequence"/>
</dbReference>
<evidence type="ECO:0000259" key="2">
    <source>
        <dbReference type="Pfam" id="PF16036"/>
    </source>
</evidence>
<organism evidence="3 4">
    <name type="scientific">Candidatus Accumulibacter appositus</name>
    <dbReference type="NCBI Taxonomy" id="1454003"/>
    <lineage>
        <taxon>Bacteria</taxon>
        <taxon>Pseudomonadati</taxon>
        <taxon>Pseudomonadota</taxon>
        <taxon>Betaproteobacteria</taxon>
        <taxon>Candidatus Accumulibacter</taxon>
    </lineage>
</organism>
<keyword evidence="1" id="KW-0732">Signal</keyword>
<dbReference type="InterPro" id="IPR036298">
    <property type="entry name" value="Chalcone_isomerase_sf"/>
</dbReference>
<sequence length="190" mass="20570">MKKLLMAAMAALFCQLATAVEVAGVKFEDKARVGNGDLLVNGAGLRKKVFFQVYAMALYLPEKSADSEAVLAAKGGKRIAITLLRDLTAQQFVEALQEGMASNHSEAEMLGLKERLTQLSERMLAIGEAKSGSRIVIDWLPDSGTRLTVNGQVQGKDISGEDFYRALLRIWLGSKPVQDDLKAALLGKDS</sequence>
<keyword evidence="3" id="KW-0413">Isomerase</keyword>
<gene>
    <name evidence="3" type="ORF">AW10_03754</name>
</gene>
<dbReference type="PANTHER" id="PTHR47698:SF2">
    <property type="entry name" value="FATTY-ACID-BINDING PROTEIN 3, CHLOROPLASTIC"/>
    <property type="match status" value="1"/>
</dbReference>
<protein>
    <submittedName>
        <fullName evidence="3">Chalcone-flavanone isomerase</fullName>
    </submittedName>
</protein>
<reference evidence="3 4" key="1">
    <citation type="submission" date="2014-02" db="EMBL/GenBank/DDBJ databases">
        <title>Expanding our view of genomic diversity in Candidatus Accumulibacter clades.</title>
        <authorList>
            <person name="Skennerton C.T."/>
            <person name="Barr J.J."/>
            <person name="Slater F.R."/>
            <person name="Bond P.L."/>
            <person name="Tyson G.W."/>
        </authorList>
    </citation>
    <scope>NUCLEOTIDE SEQUENCE [LARGE SCALE GENOMIC DNA]</scope>
    <source>
        <strain evidence="4">BA-92</strain>
    </source>
</reference>
<evidence type="ECO:0000313" key="4">
    <source>
        <dbReference type="Proteomes" id="UP000021816"/>
    </source>
</evidence>
<dbReference type="AlphaFoldDB" id="A0A011PL75"/>
<comment type="caution">
    <text evidence="3">The sequence shown here is derived from an EMBL/GenBank/DDBJ whole genome shotgun (WGS) entry which is preliminary data.</text>
</comment>
<feature type="domain" description="Chalcone isomerase" evidence="2">
    <location>
        <begin position="19"/>
        <end position="187"/>
    </location>
</feature>
<feature type="signal peptide" evidence="1">
    <location>
        <begin position="1"/>
        <end position="19"/>
    </location>
</feature>
<dbReference type="PATRIC" id="fig|1454003.3.peg.3814"/>
<dbReference type="GO" id="GO:0016872">
    <property type="term" value="F:intramolecular lyase activity"/>
    <property type="evidence" value="ECO:0007669"/>
    <property type="project" value="InterPro"/>
</dbReference>
<proteinExistence type="predicted"/>
<evidence type="ECO:0000313" key="3">
    <source>
        <dbReference type="EMBL" id="EXI77565.1"/>
    </source>
</evidence>
<dbReference type="EMBL" id="JEMX01000097">
    <property type="protein sequence ID" value="EXI77565.1"/>
    <property type="molecule type" value="Genomic_DNA"/>
</dbReference>
<feature type="chain" id="PRO_5001461685" evidence="1">
    <location>
        <begin position="20"/>
        <end position="190"/>
    </location>
</feature>
<accession>A0A011PL75</accession>
<dbReference type="InterPro" id="IPR016087">
    <property type="entry name" value="Chalcone_isomerase"/>
</dbReference>
<dbReference type="STRING" id="1454003.AW10_03754"/>
<dbReference type="InterPro" id="IPR016088">
    <property type="entry name" value="Chalcone_isomerase_3-sand"/>
</dbReference>
<dbReference type="PANTHER" id="PTHR47698">
    <property type="entry name" value="FATTY-ACID-BINDING PROTEIN 3, CHLOROPLASTIC"/>
    <property type="match status" value="1"/>
</dbReference>
<dbReference type="SUPFAM" id="SSF54626">
    <property type="entry name" value="Chalcone isomerase"/>
    <property type="match status" value="1"/>
</dbReference>
<evidence type="ECO:0000256" key="1">
    <source>
        <dbReference type="SAM" id="SignalP"/>
    </source>
</evidence>